<protein>
    <submittedName>
        <fullName evidence="1">Uncharacterized protein</fullName>
    </submittedName>
</protein>
<reference evidence="2" key="1">
    <citation type="submission" date="2018-02" db="EMBL/GenBank/DDBJ databases">
        <authorList>
            <person name="Hausmann B."/>
        </authorList>
    </citation>
    <scope>NUCLEOTIDE SEQUENCE [LARGE SCALE GENOMIC DNA]</scope>
    <source>
        <strain evidence="2">Peat soil MAG SbA1</strain>
    </source>
</reference>
<dbReference type="AlphaFoldDB" id="A0A2U3LAS1"/>
<evidence type="ECO:0000313" key="2">
    <source>
        <dbReference type="Proteomes" id="UP000238701"/>
    </source>
</evidence>
<sequence length="52" mass="5523">MGQPAEKYVPAGRVEDGKGYMKKGVLVEIRPDLQDPVCPGEALSGLGHLGRC</sequence>
<evidence type="ECO:0000313" key="1">
    <source>
        <dbReference type="EMBL" id="SPF48920.1"/>
    </source>
</evidence>
<proteinExistence type="predicted"/>
<accession>A0A2U3LAS1</accession>
<name>A0A2U3LAS1_9BACT</name>
<dbReference type="Proteomes" id="UP000238701">
    <property type="component" value="Unassembled WGS sequence"/>
</dbReference>
<organism evidence="1 2">
    <name type="scientific">Candidatus Sulfotelmatobacter kueseliae</name>
    <dbReference type="NCBI Taxonomy" id="2042962"/>
    <lineage>
        <taxon>Bacteria</taxon>
        <taxon>Pseudomonadati</taxon>
        <taxon>Acidobacteriota</taxon>
        <taxon>Terriglobia</taxon>
        <taxon>Terriglobales</taxon>
        <taxon>Candidatus Korobacteraceae</taxon>
        <taxon>Candidatus Sulfotelmatobacter</taxon>
    </lineage>
</organism>
<dbReference type="EMBL" id="OMOD01000188">
    <property type="protein sequence ID" value="SPF48920.1"/>
    <property type="molecule type" value="Genomic_DNA"/>
</dbReference>
<gene>
    <name evidence="1" type="ORF">SBA1_90056</name>
</gene>